<dbReference type="GO" id="GO:0033712">
    <property type="term" value="F:1,5-anhydro-D-fructose reductase (1,5-anhydro-D-mannitol-forming) activity"/>
    <property type="evidence" value="ECO:0007669"/>
    <property type="project" value="UniProtKB-EC"/>
</dbReference>
<dbReference type="SUPFAM" id="SSF51735">
    <property type="entry name" value="NAD(P)-binding Rossmann-fold domains"/>
    <property type="match status" value="1"/>
</dbReference>
<evidence type="ECO:0000259" key="3">
    <source>
        <dbReference type="Pfam" id="PF02894"/>
    </source>
</evidence>
<dbReference type="InterPro" id="IPR036291">
    <property type="entry name" value="NAD(P)-bd_dom_sf"/>
</dbReference>
<feature type="domain" description="Gfo/Idh/MocA-like oxidoreductase N-terminal" evidence="2">
    <location>
        <begin position="8"/>
        <end position="127"/>
    </location>
</feature>
<comment type="similarity">
    <text evidence="1">Belongs to the Gfo/Idh/MocA family.</text>
</comment>
<dbReference type="InterPro" id="IPR004104">
    <property type="entry name" value="Gfo/Idh/MocA-like_OxRdtase_C"/>
</dbReference>
<feature type="domain" description="Gfo/Idh/MocA-like oxidoreductase C-terminal" evidence="3">
    <location>
        <begin position="140"/>
        <end position="394"/>
    </location>
</feature>
<evidence type="ECO:0000259" key="2">
    <source>
        <dbReference type="Pfam" id="PF01408"/>
    </source>
</evidence>
<dbReference type="EMBL" id="CYXX01000023">
    <property type="protein sequence ID" value="CUN23401.1"/>
    <property type="molecule type" value="Genomic_DNA"/>
</dbReference>
<dbReference type="InterPro" id="IPR051450">
    <property type="entry name" value="Gfo/Idh/MocA_Oxidoreductases"/>
</dbReference>
<dbReference type="Gene3D" id="3.30.360.10">
    <property type="entry name" value="Dihydrodipicolinate Reductase, domain 2"/>
    <property type="match status" value="1"/>
</dbReference>
<dbReference type="RefSeq" id="WP_007886188.1">
    <property type="nucleotide sequence ID" value="NZ_CYXX01000023.1"/>
</dbReference>
<organism evidence="4 6">
    <name type="scientific">Roseburia inulinivorans</name>
    <dbReference type="NCBI Taxonomy" id="360807"/>
    <lineage>
        <taxon>Bacteria</taxon>
        <taxon>Bacillati</taxon>
        <taxon>Bacillota</taxon>
        <taxon>Clostridia</taxon>
        <taxon>Lachnospirales</taxon>
        <taxon>Lachnospiraceae</taxon>
        <taxon>Roseburia</taxon>
    </lineage>
</organism>
<keyword evidence="4" id="KW-0560">Oxidoreductase</keyword>
<sequence>MKQITSILIGAGLRGGYVYSQYALDHPDEFKVIAVAEPDQERRELFAAKHNIPKELQYESYEELLQQDKMADCAMICTQDKMHYEPVTMAMQKGYHVLCEKPMSPDKEEIIKMGAMAKKYDRILSVCHVLRYSPFFSKIKEILEEGRIGRMMSIQHIEEVGYWHHAHSFVRGNWRNKEESSPMILQKCCHDMDIMLWLADSKCKKISSFGELTYFTEENAPTGAPEYCMDGCEHRDQCPFYAPRFYLEHPKAVEDGLVYAVTDQADSVHVLEALKKGPYGRCVFHSDNTVVDHQTVDIEFENQVTASFLMTAFTNQCARRIRIMGTKGELKGDMESGTIEIIDFVSGTNDLIQLHTPSKGHSGSDMSMMREFVRMVGEGKTGKTDASVSVASHLMALAAEEARISRSVIDFEEYSTYEMK</sequence>
<evidence type="ECO:0000313" key="6">
    <source>
        <dbReference type="Proteomes" id="UP000095453"/>
    </source>
</evidence>
<dbReference type="PANTHER" id="PTHR43377">
    <property type="entry name" value="BILIVERDIN REDUCTASE A"/>
    <property type="match status" value="1"/>
</dbReference>
<dbReference type="Pfam" id="PF02894">
    <property type="entry name" value="GFO_IDH_MocA_C"/>
    <property type="match status" value="1"/>
</dbReference>
<dbReference type="InterPro" id="IPR000683">
    <property type="entry name" value="Gfo/Idh/MocA-like_OxRdtase_N"/>
</dbReference>
<dbReference type="EMBL" id="QRUN01000020">
    <property type="protein sequence ID" value="RGR66641.1"/>
    <property type="molecule type" value="Genomic_DNA"/>
</dbReference>
<accession>A0A173V8G6</accession>
<dbReference type="Proteomes" id="UP000285820">
    <property type="component" value="Unassembled WGS sequence"/>
</dbReference>
<dbReference type="AlphaFoldDB" id="A0A173V8G6"/>
<reference evidence="4 6" key="1">
    <citation type="submission" date="2015-09" db="EMBL/GenBank/DDBJ databases">
        <authorList>
            <consortium name="Pathogen Informatics"/>
        </authorList>
    </citation>
    <scope>NUCLEOTIDE SEQUENCE [LARGE SCALE GENOMIC DNA]</scope>
    <source>
        <strain evidence="4 6">2789STDY5608887</strain>
    </source>
</reference>
<evidence type="ECO:0000313" key="4">
    <source>
        <dbReference type="EMBL" id="CUN23401.1"/>
    </source>
</evidence>
<evidence type="ECO:0000313" key="7">
    <source>
        <dbReference type="Proteomes" id="UP000285820"/>
    </source>
</evidence>
<dbReference type="SUPFAM" id="SSF55347">
    <property type="entry name" value="Glyceraldehyde-3-phosphate dehydrogenase-like, C-terminal domain"/>
    <property type="match status" value="1"/>
</dbReference>
<dbReference type="GO" id="GO:0000166">
    <property type="term" value="F:nucleotide binding"/>
    <property type="evidence" value="ECO:0007669"/>
    <property type="project" value="InterPro"/>
</dbReference>
<reference evidence="5 7" key="2">
    <citation type="submission" date="2018-08" db="EMBL/GenBank/DDBJ databases">
        <title>A genome reference for cultivated species of the human gut microbiota.</title>
        <authorList>
            <person name="Zou Y."/>
            <person name="Xue W."/>
            <person name="Luo G."/>
        </authorList>
    </citation>
    <scope>NUCLEOTIDE SEQUENCE [LARGE SCALE GENOMIC DNA]</scope>
    <source>
        <strain evidence="5 7">AF24-4</strain>
    </source>
</reference>
<evidence type="ECO:0000256" key="1">
    <source>
        <dbReference type="ARBA" id="ARBA00010928"/>
    </source>
</evidence>
<dbReference type="Gene3D" id="3.40.50.720">
    <property type="entry name" value="NAD(P)-binding Rossmann-like Domain"/>
    <property type="match status" value="1"/>
</dbReference>
<gene>
    <name evidence="4" type="primary">afr</name>
    <name evidence="5" type="ORF">DWY29_12450</name>
    <name evidence="4" type="ORF">ERS852444_02656</name>
</gene>
<dbReference type="PANTHER" id="PTHR43377:SF2">
    <property type="entry name" value="BINDING ROSSMANN FOLD OXIDOREDUCTASE, PUTATIVE (AFU_ORTHOLOGUE AFUA_4G00560)-RELATED"/>
    <property type="match status" value="1"/>
</dbReference>
<protein>
    <submittedName>
        <fullName evidence="4">1,5-anhydro-D-fructose reductase</fullName>
        <ecNumber evidence="4">1.1.1.292</ecNumber>
    </submittedName>
    <submittedName>
        <fullName evidence="5">Gfo/Idh/MocA family oxidoreductase</fullName>
    </submittedName>
</protein>
<dbReference type="Pfam" id="PF01408">
    <property type="entry name" value="GFO_IDH_MocA"/>
    <property type="match status" value="1"/>
</dbReference>
<evidence type="ECO:0000313" key="5">
    <source>
        <dbReference type="EMBL" id="RGR66641.1"/>
    </source>
</evidence>
<dbReference type="Proteomes" id="UP000095453">
    <property type="component" value="Unassembled WGS sequence"/>
</dbReference>
<name>A0A173V8G6_9FIRM</name>
<dbReference type="GeneID" id="75162139"/>
<proteinExistence type="inferred from homology"/>
<dbReference type="EC" id="1.1.1.292" evidence="4"/>